<protein>
    <recommendedName>
        <fullName evidence="3">LXG domain-containing protein</fullName>
    </recommendedName>
</protein>
<dbReference type="EMBL" id="RJMR01000001">
    <property type="protein sequence ID" value="RSI27130.1"/>
    <property type="molecule type" value="Genomic_DNA"/>
</dbReference>
<feature type="domain" description="LXG" evidence="3">
    <location>
        <begin position="1"/>
        <end position="238"/>
    </location>
</feature>
<evidence type="ECO:0000313" key="5">
    <source>
        <dbReference type="Proteomes" id="UP000280549"/>
    </source>
</evidence>
<evidence type="ECO:0000256" key="2">
    <source>
        <dbReference type="SAM" id="Coils"/>
    </source>
</evidence>
<sequence>MGVKYSASESSQLMEAMSSNIQVANEVTDRLSQGCDHLIATLDSGELMGAAYTAGKGLFSEIIIPAIKKLQEAVDDIQTELNSYRAADAQVAEYGNLDLDQLKKTKELREQQLASVKKAIEAKESFLERMKSIATFNIVSHMQSLVILSSAESQIESQIKELEEKIEKLEFFVAQVSQYFSDSLEVLRLAIQGASQLSQVLVDSDGNYSVDGVDMSWVKKMKEQKIESIKYDSSKKTKDLHKEYQSILDKLEKGKELSDKEFETLESYARRYPKAQLPEIVTNKLMTEATNRANPEKLQEKVEKIKKSDKTSTEKANLIVKAYEDYLFYNNRAAFDEYWKKRKAMDDDWTSKDPNMIKKKEKIEKEFNDSLSNSRVNVKEIAQQLGDDVLDVKKMEDGKRAELIQKGRETWKSPGDNGVTDTSVLIGTKLGDNTTFIDLVNTKQPLDLKNRVYREDYPFSVWGRQWEEGMKSDYMGNYLFGYVGKGYLESSDDYLKYGAGAAQFVSDKFSTVEKFGTEAQVKYIMSIANGQYGDNPGDAQDIQDGMDDYKEIHK</sequence>
<organism evidence="4 5">
    <name type="scientific">Streptococcus sanguinis</name>
    <dbReference type="NCBI Taxonomy" id="1305"/>
    <lineage>
        <taxon>Bacteria</taxon>
        <taxon>Bacillati</taxon>
        <taxon>Bacillota</taxon>
        <taxon>Bacilli</taxon>
        <taxon>Lactobacillales</taxon>
        <taxon>Streptococcaceae</taxon>
        <taxon>Streptococcus</taxon>
    </lineage>
</organism>
<dbReference type="Proteomes" id="UP000280549">
    <property type="component" value="Unassembled WGS sequence"/>
</dbReference>
<evidence type="ECO:0000259" key="3">
    <source>
        <dbReference type="PROSITE" id="PS51756"/>
    </source>
</evidence>
<dbReference type="InterPro" id="IPR006829">
    <property type="entry name" value="LXG_dom"/>
</dbReference>
<keyword evidence="2" id="KW-0175">Coiled coil</keyword>
<gene>
    <name evidence="4" type="ORF">D8881_01660</name>
</gene>
<proteinExistence type="inferred from homology"/>
<evidence type="ECO:0000256" key="1">
    <source>
        <dbReference type="ARBA" id="ARBA00034117"/>
    </source>
</evidence>
<dbReference type="AlphaFoldDB" id="A0ABD7JPE6"/>
<feature type="coiled-coil region" evidence="2">
    <location>
        <begin position="67"/>
        <end position="119"/>
    </location>
</feature>
<name>A0ABD7JPE6_STRSA</name>
<dbReference type="InterPro" id="IPR028946">
    <property type="entry name" value="Ntox44"/>
</dbReference>
<accession>A0ABD7JPE6</accession>
<evidence type="ECO:0000313" key="4">
    <source>
        <dbReference type="EMBL" id="RSI27130.1"/>
    </source>
</evidence>
<reference evidence="4 5" key="1">
    <citation type="submission" date="2018-11" db="EMBL/GenBank/DDBJ databases">
        <title>Species Designations Belie Phenotypic and Genotypic Heterogeneity in Oral Streptococci.</title>
        <authorList>
            <person name="Velsko I."/>
        </authorList>
    </citation>
    <scope>NUCLEOTIDE SEQUENCE [LARGE SCALE GENOMIC DNA]</scope>
    <source>
        <strain evidence="4 5">BCC20</strain>
    </source>
</reference>
<feature type="coiled-coil region" evidence="2">
    <location>
        <begin position="145"/>
        <end position="172"/>
    </location>
</feature>
<dbReference type="Pfam" id="PF15607">
    <property type="entry name" value="Ntox44"/>
    <property type="match status" value="1"/>
</dbReference>
<comment type="similarity">
    <text evidence="1">In the N-terminal section; belongs to the LXG family.</text>
</comment>
<dbReference type="PROSITE" id="PS51756">
    <property type="entry name" value="LXG"/>
    <property type="match status" value="1"/>
</dbReference>
<comment type="caution">
    <text evidence="4">The sequence shown here is derived from an EMBL/GenBank/DDBJ whole genome shotgun (WGS) entry which is preliminary data.</text>
</comment>
<dbReference type="RefSeq" id="WP_101771449.1">
    <property type="nucleotide sequence ID" value="NZ_CP071414.1"/>
</dbReference>